<dbReference type="PANTHER" id="PTHR33925">
    <property type="entry name" value="PLASTID DIVISION PROTEIN CDP1, CHLOROPLASTIC-RELATED"/>
    <property type="match status" value="1"/>
</dbReference>
<keyword evidence="4" id="KW-0132">Cell division</keyword>
<dbReference type="InterPro" id="IPR001623">
    <property type="entry name" value="DnaJ_domain"/>
</dbReference>
<dbReference type="eggNOG" id="COG0484">
    <property type="taxonomic scope" value="Bacteria"/>
</dbReference>
<dbReference type="InterPro" id="IPR036869">
    <property type="entry name" value="J_dom_sf"/>
</dbReference>
<keyword evidence="2" id="KW-0812">Transmembrane</keyword>
<dbReference type="Pfam" id="PF23468">
    <property type="entry name" value="ARC6"/>
    <property type="match status" value="1"/>
</dbReference>
<organism evidence="4 5">
    <name type="scientific">Synechococcus sp. (strain ATCC 27144 / PCC 6301 / SAUG 1402/1)</name>
    <name type="common">Anacystis nidulans</name>
    <dbReference type="NCBI Taxonomy" id="269084"/>
    <lineage>
        <taxon>Bacteria</taxon>
        <taxon>Bacillati</taxon>
        <taxon>Cyanobacteriota</taxon>
        <taxon>Cyanophyceae</taxon>
        <taxon>Synechococcales</taxon>
        <taxon>Synechococcaceae</taxon>
        <taxon>Synechococcus</taxon>
    </lineage>
</organism>
<dbReference type="RefSeq" id="WP_011244461.1">
    <property type="nucleotide sequence ID" value="NC_006576.1"/>
</dbReference>
<dbReference type="GO" id="GO:0051301">
    <property type="term" value="P:cell division"/>
    <property type="evidence" value="ECO:0007669"/>
    <property type="project" value="UniProtKB-KW"/>
</dbReference>
<evidence type="ECO:0000313" key="5">
    <source>
        <dbReference type="Proteomes" id="UP000001175"/>
    </source>
</evidence>
<feature type="region of interest" description="Disordered" evidence="1">
    <location>
        <begin position="417"/>
        <end position="446"/>
    </location>
</feature>
<feature type="domain" description="J" evidence="3">
    <location>
        <begin position="6"/>
        <end position="70"/>
    </location>
</feature>
<dbReference type="Pfam" id="PF25515">
    <property type="entry name" value="Arm_PDR"/>
    <property type="match status" value="1"/>
</dbReference>
<dbReference type="InterPro" id="IPR025344">
    <property type="entry name" value="CDP1-like_IMS"/>
</dbReference>
<keyword evidence="4" id="KW-0131">Cell cycle</keyword>
<evidence type="ECO:0000256" key="1">
    <source>
        <dbReference type="SAM" id="MobiDB-lite"/>
    </source>
</evidence>
<reference evidence="4 5" key="1">
    <citation type="journal article" date="2007" name="Photosyn. Res.">
        <title>Complete nucleotide sequence of the freshwater unicellular cyanobacterium Synechococcus elongatus PCC 6301 chromosome: gene content and organization.</title>
        <authorList>
            <person name="Sugita C."/>
            <person name="Ogata K."/>
            <person name="Shikata M."/>
            <person name="Jikuya H."/>
            <person name="Takano J."/>
            <person name="Furumichi M."/>
            <person name="Kanehisa M."/>
            <person name="Omata T."/>
            <person name="Sugiura M."/>
            <person name="Sugita M."/>
        </authorList>
    </citation>
    <scope>NUCLEOTIDE SEQUENCE [LARGE SCALE GENOMIC DNA]</scope>
    <source>
        <strain evidence="5">ATCC 27144 / PCC 6301 / SAUG 1402/1</strain>
    </source>
</reference>
<proteinExistence type="predicted"/>
<dbReference type="InterPro" id="IPR058032">
    <property type="entry name" value="CDP1-like_a_solenoid_1"/>
</dbReference>
<keyword evidence="2" id="KW-1133">Transmembrane helix</keyword>
<dbReference type="Gene3D" id="1.10.287.110">
    <property type="entry name" value="DnaJ domain"/>
    <property type="match status" value="1"/>
</dbReference>
<accession>A0A0H3K4L2</accession>
<name>A0A0H3K4L2_SYNP6</name>
<evidence type="ECO:0000259" key="3">
    <source>
        <dbReference type="PROSITE" id="PS50076"/>
    </source>
</evidence>
<dbReference type="Proteomes" id="UP000001175">
    <property type="component" value="Chromosome"/>
</dbReference>
<evidence type="ECO:0000256" key="2">
    <source>
        <dbReference type="SAM" id="Phobius"/>
    </source>
</evidence>
<feature type="transmembrane region" description="Helical" evidence="2">
    <location>
        <begin position="453"/>
        <end position="473"/>
    </location>
</feature>
<dbReference type="PANTHER" id="PTHR33925:SF1">
    <property type="entry name" value="PROTEIN ACCUMULATION AND REPLICATION OF CHLOROPLASTS 6, CHLOROPLASTIC"/>
    <property type="match status" value="1"/>
</dbReference>
<dbReference type="EMBL" id="AP008231">
    <property type="protein sequence ID" value="BAD80341.1"/>
    <property type="molecule type" value="Genomic_DNA"/>
</dbReference>
<dbReference type="KEGG" id="syc:syc2151_d"/>
<keyword evidence="2" id="KW-0472">Membrane</keyword>
<dbReference type="InterPro" id="IPR057137">
    <property type="entry name" value="CDP1-like_a_solenoid_2"/>
</dbReference>
<dbReference type="SMR" id="A0A0H3K4L2"/>
<protein>
    <submittedName>
        <fullName evidence="4">Cell division protein Ftn2 homolog</fullName>
    </submittedName>
</protein>
<dbReference type="SUPFAM" id="SSF46565">
    <property type="entry name" value="Chaperone J-domain"/>
    <property type="match status" value="1"/>
</dbReference>
<evidence type="ECO:0000313" key="4">
    <source>
        <dbReference type="EMBL" id="BAD80341.1"/>
    </source>
</evidence>
<dbReference type="AlphaFoldDB" id="A0A0H3K4L2"/>
<dbReference type="Pfam" id="PF13355">
    <property type="entry name" value="ARC6-like_IMS"/>
    <property type="match status" value="1"/>
</dbReference>
<dbReference type="PROSITE" id="PS50076">
    <property type="entry name" value="DNAJ_2"/>
    <property type="match status" value="1"/>
</dbReference>
<gene>
    <name evidence="4" type="ordered locus">syc2151_d</name>
</gene>
<sequence>MRIPLDYYRILCVGVQASADKLAESYRDRLNQSPSHEFSELALQARRQLLEAAIAELSDPEQRDRYDRRFFQGGLEAIEPSLELEDWQRIGALLILLELGEYDRVSQLAEELLPDYDASAEVRDQFARGDIALAIALSQQSLGRECRQQGLYEQAAQHFGRSQSALADHQRFPELSRTLHQEQGQLRPYRILERLAQPLTADSDRQQGLLLLQAMLDDRQGIEGPGDDGSGLTLDNFLMFLQQIRGYLTLAEQQLLFESEARRPSPAASFFACYTLIARGFCDHQPSLIHRASLLLHELKSRMDVHIEQAIASLLLGQPEEAEALLVQSQDEETLSQIRALAQGEALIVGLCRFTETWLATKVFPDFRDLKERTAPLQPYFDDPDVQTYLDAIVELPSDLMPTPLPVEPLEVRSSLLAKELPTPATPGVAPPPRRRRRDRSERPARTAKRLPLPWIGLGVVVVLGGGTGVWAWRSRSNSTPPTPPPVVQTLPEAVPAPSPAPVTVALDRAQAETVLQNWLAAKAAALGPQYDRDRLATVLTGEVLQTWQGFSSQQANTQLTSQFDHKLTVDSVQLSDGDQRAVVQAKVDEVEQVYRGDQLLETRRDLGLVIRYQLVRENNIWKIASISLVR</sequence>
<dbReference type="InterPro" id="IPR044685">
    <property type="entry name" value="CPD1-like"/>
</dbReference>
<dbReference type="GeneID" id="72430816"/>